<evidence type="ECO:0000313" key="2">
    <source>
        <dbReference type="EMBL" id="RAO73460.1"/>
    </source>
</evidence>
<name>A0A364LCA7_TALAM</name>
<proteinExistence type="predicted"/>
<sequence length="78" mass="9137">MSKENSGSFDKLFHHKNRDEHGVHSGYQAQPSGETRPQHESEIKRFENDLKKEENKLKNYLDKDEELEEEGKTYGGLM</sequence>
<feature type="region of interest" description="Disordered" evidence="1">
    <location>
        <begin position="1"/>
        <end position="78"/>
    </location>
</feature>
<reference evidence="2 3" key="1">
    <citation type="journal article" date="2017" name="Biotechnol. Biofuels">
        <title>Differential beta-glucosidase expression as a function of carbon source availability in Talaromyces amestolkiae: a genomic and proteomic approach.</title>
        <authorList>
            <person name="de Eugenio L.I."/>
            <person name="Mendez-Liter J.A."/>
            <person name="Nieto-Dominguez M."/>
            <person name="Alonso L."/>
            <person name="Gil-Munoz J."/>
            <person name="Barriuso J."/>
            <person name="Prieto A."/>
            <person name="Martinez M.J."/>
        </authorList>
    </citation>
    <scope>NUCLEOTIDE SEQUENCE [LARGE SCALE GENOMIC DNA]</scope>
    <source>
        <strain evidence="2 3">CIB</strain>
    </source>
</reference>
<evidence type="ECO:0000313" key="3">
    <source>
        <dbReference type="Proteomes" id="UP000249363"/>
    </source>
</evidence>
<feature type="compositionally biased region" description="Basic and acidic residues" evidence="1">
    <location>
        <begin position="36"/>
        <end position="62"/>
    </location>
</feature>
<dbReference type="GeneID" id="63798686"/>
<dbReference type="EMBL" id="MIKG01000024">
    <property type="protein sequence ID" value="RAO73460.1"/>
    <property type="molecule type" value="Genomic_DNA"/>
</dbReference>
<dbReference type="AlphaFoldDB" id="A0A364LCA7"/>
<evidence type="ECO:0000256" key="1">
    <source>
        <dbReference type="SAM" id="MobiDB-lite"/>
    </source>
</evidence>
<organism evidence="2 3">
    <name type="scientific">Talaromyces amestolkiae</name>
    <dbReference type="NCBI Taxonomy" id="1196081"/>
    <lineage>
        <taxon>Eukaryota</taxon>
        <taxon>Fungi</taxon>
        <taxon>Dikarya</taxon>
        <taxon>Ascomycota</taxon>
        <taxon>Pezizomycotina</taxon>
        <taxon>Eurotiomycetes</taxon>
        <taxon>Eurotiomycetidae</taxon>
        <taxon>Eurotiales</taxon>
        <taxon>Trichocomaceae</taxon>
        <taxon>Talaromyces</taxon>
        <taxon>Talaromyces sect. Talaromyces</taxon>
    </lineage>
</organism>
<keyword evidence="3" id="KW-1185">Reference proteome</keyword>
<gene>
    <name evidence="2" type="ORF">BHQ10_009472</name>
</gene>
<dbReference type="RefSeq" id="XP_040737974.1">
    <property type="nucleotide sequence ID" value="XM_040882391.1"/>
</dbReference>
<comment type="caution">
    <text evidence="2">The sequence shown here is derived from an EMBL/GenBank/DDBJ whole genome shotgun (WGS) entry which is preliminary data.</text>
</comment>
<accession>A0A364LCA7</accession>
<protein>
    <submittedName>
        <fullName evidence="2">Uncharacterized protein</fullName>
    </submittedName>
</protein>
<dbReference type="Proteomes" id="UP000249363">
    <property type="component" value="Unassembled WGS sequence"/>
</dbReference>
<dbReference type="OrthoDB" id="10418874at2759"/>